<reference evidence="10 11" key="1">
    <citation type="submission" date="2023-01" db="EMBL/GenBank/DDBJ databases">
        <title>Novel diversity within Roseofilum (Cyanobacteria; Desertifilaceae) from marine benthic mats with descriptions of four novel species.</title>
        <authorList>
            <person name="Wang Y."/>
            <person name="Berthold D.E."/>
            <person name="Hu J."/>
            <person name="Lefler F.W."/>
            <person name="Laughinghouse H.D. IV."/>
        </authorList>
    </citation>
    <scope>NUCLEOTIDE SEQUENCE [LARGE SCALE GENOMIC DNA]</scope>
    <source>
        <strain evidence="10 11">BLCC-M143</strain>
    </source>
</reference>
<dbReference type="SUPFAM" id="SSF159664">
    <property type="entry name" value="CobE/GbiG C-terminal domain-like"/>
    <property type="match status" value="1"/>
</dbReference>
<dbReference type="Gene3D" id="3.40.50.11220">
    <property type="match status" value="1"/>
</dbReference>
<accession>A0ABT7BXM2</accession>
<keyword evidence="4 10" id="KW-0808">Transferase</keyword>
<comment type="pathway">
    <text evidence="1">Cofactor biosynthesis; adenosylcobalamin biosynthesis.</text>
</comment>
<evidence type="ECO:0000256" key="4">
    <source>
        <dbReference type="ARBA" id="ARBA00022679"/>
    </source>
</evidence>
<evidence type="ECO:0000259" key="9">
    <source>
        <dbReference type="Pfam" id="PF11761"/>
    </source>
</evidence>
<feature type="domain" description="Cobalamin synthesis G N-terminal" evidence="8">
    <location>
        <begin position="68"/>
        <end position="147"/>
    </location>
</feature>
<name>A0ABT7BXM2_9CYAN</name>
<dbReference type="Gene3D" id="3.30.950.10">
    <property type="entry name" value="Methyltransferase, Cobalt-precorrin-4 Transmethylase, Domain 2"/>
    <property type="match status" value="1"/>
</dbReference>
<dbReference type="InterPro" id="IPR021744">
    <property type="entry name" value="CbiG_N"/>
</dbReference>
<dbReference type="InterPro" id="IPR051810">
    <property type="entry name" value="Precorrin_MeTrfase"/>
</dbReference>
<evidence type="ECO:0000313" key="11">
    <source>
        <dbReference type="Proteomes" id="UP001232992"/>
    </source>
</evidence>
<dbReference type="NCBIfam" id="TIGR01466">
    <property type="entry name" value="cobJ_cbiH"/>
    <property type="match status" value="1"/>
</dbReference>
<dbReference type="InterPro" id="IPR021745">
    <property type="entry name" value="CbiG_mid"/>
</dbReference>
<evidence type="ECO:0000256" key="5">
    <source>
        <dbReference type="ARBA" id="ARBA00022691"/>
    </source>
</evidence>
<dbReference type="Pfam" id="PF01890">
    <property type="entry name" value="CbiG_C"/>
    <property type="match status" value="1"/>
</dbReference>
<evidence type="ECO:0000313" key="10">
    <source>
        <dbReference type="EMBL" id="MDJ1183947.1"/>
    </source>
</evidence>
<keyword evidence="11" id="KW-1185">Reference proteome</keyword>
<keyword evidence="5" id="KW-0949">S-adenosyl-L-methionine</keyword>
<dbReference type="EC" id="2.1.1.131" evidence="10"/>
<dbReference type="GO" id="GO:0032259">
    <property type="term" value="P:methylation"/>
    <property type="evidence" value="ECO:0007669"/>
    <property type="project" value="UniProtKB-KW"/>
</dbReference>
<protein>
    <submittedName>
        <fullName evidence="10">Precorrin-3B C(17)-methyltransferase</fullName>
        <ecNumber evidence="10">2.1.1.131</ecNumber>
    </submittedName>
</protein>
<dbReference type="InterPro" id="IPR006363">
    <property type="entry name" value="Cbl_synth_CobJ/CibH_dom"/>
</dbReference>
<evidence type="ECO:0000259" key="7">
    <source>
        <dbReference type="Pfam" id="PF01890"/>
    </source>
</evidence>
<dbReference type="Proteomes" id="UP001232992">
    <property type="component" value="Unassembled WGS sequence"/>
</dbReference>
<dbReference type="Pfam" id="PF11760">
    <property type="entry name" value="CbiG_N"/>
    <property type="match status" value="1"/>
</dbReference>
<dbReference type="CDD" id="cd11646">
    <property type="entry name" value="Precorrin_3B_C17_MT"/>
    <property type="match status" value="1"/>
</dbReference>
<comment type="caution">
    <text evidence="10">The sequence shown here is derived from an EMBL/GenBank/DDBJ whole genome shotgun (WGS) entry which is preliminary data.</text>
</comment>
<dbReference type="Gene3D" id="3.40.1010.10">
    <property type="entry name" value="Cobalt-precorrin-4 Transmethylase, Domain 1"/>
    <property type="match status" value="1"/>
</dbReference>
<dbReference type="SUPFAM" id="SSF159672">
    <property type="entry name" value="CbiG N-terminal domain-like"/>
    <property type="match status" value="1"/>
</dbReference>
<feature type="domain" description="Cobalamin biosynthesis central region" evidence="9">
    <location>
        <begin position="153"/>
        <end position="239"/>
    </location>
</feature>
<dbReference type="InterPro" id="IPR035996">
    <property type="entry name" value="4pyrrol_Methylase_sf"/>
</dbReference>
<dbReference type="InterPro" id="IPR002750">
    <property type="entry name" value="CobE/GbiG_C"/>
</dbReference>
<dbReference type="PANTHER" id="PTHR47036">
    <property type="entry name" value="COBALT-FACTOR III C(17)-METHYLTRANSFERASE-RELATED"/>
    <property type="match status" value="1"/>
</dbReference>
<evidence type="ECO:0000256" key="2">
    <source>
        <dbReference type="ARBA" id="ARBA00022573"/>
    </source>
</evidence>
<evidence type="ECO:0000256" key="3">
    <source>
        <dbReference type="ARBA" id="ARBA00022603"/>
    </source>
</evidence>
<evidence type="ECO:0000256" key="1">
    <source>
        <dbReference type="ARBA" id="ARBA00004953"/>
    </source>
</evidence>
<dbReference type="InterPro" id="IPR014776">
    <property type="entry name" value="4pyrrole_Mease_sub2"/>
</dbReference>
<dbReference type="RefSeq" id="WP_283758600.1">
    <property type="nucleotide sequence ID" value="NZ_JAQOSQ010000011.1"/>
</dbReference>
<keyword evidence="3 10" id="KW-0489">Methyltransferase</keyword>
<organism evidence="10 11">
    <name type="scientific">Roseofilum casamattae BLCC-M143</name>
    <dbReference type="NCBI Taxonomy" id="3022442"/>
    <lineage>
        <taxon>Bacteria</taxon>
        <taxon>Bacillati</taxon>
        <taxon>Cyanobacteriota</taxon>
        <taxon>Cyanophyceae</taxon>
        <taxon>Desertifilales</taxon>
        <taxon>Desertifilaceae</taxon>
        <taxon>Roseofilum</taxon>
        <taxon>Roseofilum casamattae</taxon>
    </lineage>
</organism>
<dbReference type="EMBL" id="JAQOSQ010000011">
    <property type="protein sequence ID" value="MDJ1183947.1"/>
    <property type="molecule type" value="Genomic_DNA"/>
</dbReference>
<dbReference type="InterPro" id="IPR014777">
    <property type="entry name" value="4pyrrole_Mease_sub1"/>
</dbReference>
<dbReference type="SUPFAM" id="SSF53790">
    <property type="entry name" value="Tetrapyrrole methylase"/>
    <property type="match status" value="1"/>
</dbReference>
<feature type="domain" description="CobE/GbiG C-terminal" evidence="7">
    <location>
        <begin position="242"/>
        <end position="365"/>
    </location>
</feature>
<dbReference type="InterPro" id="IPR000878">
    <property type="entry name" value="4pyrrol_Mease"/>
</dbReference>
<keyword evidence="2" id="KW-0169">Cobalamin biosynthesis</keyword>
<gene>
    <name evidence="10" type="primary">cobJ</name>
    <name evidence="10" type="ORF">PMH09_12200</name>
</gene>
<dbReference type="InterPro" id="IPR036518">
    <property type="entry name" value="CobE/GbiG_C_sf"/>
</dbReference>
<evidence type="ECO:0000259" key="6">
    <source>
        <dbReference type="Pfam" id="PF00590"/>
    </source>
</evidence>
<dbReference type="Gene3D" id="3.30.420.180">
    <property type="entry name" value="CobE/GbiG C-terminal domain"/>
    <property type="match status" value="1"/>
</dbReference>
<dbReference type="Pfam" id="PF11761">
    <property type="entry name" value="CbiG_mid"/>
    <property type="match status" value="1"/>
</dbReference>
<dbReference type="GO" id="GO:0030789">
    <property type="term" value="F:precorrin-3B C17-methyltransferase activity"/>
    <property type="evidence" value="ECO:0007669"/>
    <property type="project" value="UniProtKB-EC"/>
</dbReference>
<evidence type="ECO:0000259" key="8">
    <source>
        <dbReference type="Pfam" id="PF11760"/>
    </source>
</evidence>
<feature type="domain" description="Tetrapyrrole methylase" evidence="6">
    <location>
        <begin position="378"/>
        <end position="588"/>
    </location>
</feature>
<dbReference type="InterPro" id="IPR038029">
    <property type="entry name" value="GbiG_N_sf"/>
</dbReference>
<dbReference type="Pfam" id="PF00590">
    <property type="entry name" value="TP_methylase"/>
    <property type="match status" value="1"/>
</dbReference>
<dbReference type="PANTHER" id="PTHR47036:SF1">
    <property type="entry name" value="COBALT-FACTOR III C(17)-METHYLTRANSFERASE-RELATED"/>
    <property type="match status" value="1"/>
</dbReference>
<sequence>MTISIANRPNSTTSSLLAIATTPRSAQRLYPLTQSLGATLLVSPSCHQALSPDLAASCQVYSDSLAQTLESLWNQHQGFIFALATGAVVRLIAPLVQDKTRDPAIVVVDETGNYAISLCGGHRGGADSLTRLVAAQLGATPIVTGASNGLDLPAIDTLGEPFGWRRGTGDWTAVSAAIAKQQPIQVLQTTGSPLWQSHLPTDHPFIFNEDNIASPRARVIVGSSNYLAKDNLPQVHWHPRVLWVGMGCERNTDPEAIARALERTLETYNLVKEAVAAIATLDLKADEPGLLALCTENNWPLVTYSSEVLQQVRVPNPSTVVAESVGTPSVAEAAALKATGMTELLATKQVHRFPDLSGAVTVAIAQYPTEYTAKTGQLFLVGMGPGELQQMTPAAQSAVVQADAVLGYQLYLDLIAPLRRPGQIIEAFPITQERQRALRAIELAQGGLTVAMVSSGDCGIYGMAGLVLEELDLQGWDGFVPQVQVFPGITALQAAASRVGAPLMHDFCAISLSDLLTPWPVIERRLTAAAQGDFITALYNPKSEKRTEAIVRSQHIFLQHRHRQTPVALVRCAYRENEQVTLTTLEEFAQCPIDMLTTVLIGNQTTRRSGPWIMTPRGYNTKL</sequence>
<proteinExistence type="predicted"/>